<evidence type="ECO:0000256" key="2">
    <source>
        <dbReference type="ARBA" id="ARBA00022741"/>
    </source>
</evidence>
<dbReference type="GeneID" id="63832481"/>
<evidence type="ECO:0000259" key="14">
    <source>
        <dbReference type="PROSITE" id="PS51198"/>
    </source>
</evidence>
<comment type="catalytic activity">
    <reaction evidence="8">
        <text>Couples ATP hydrolysis with the unwinding of duplex DNA by translocating in the 3'-5' direction.</text>
        <dbReference type="EC" id="5.6.2.4"/>
    </reaction>
</comment>
<evidence type="ECO:0000313" key="17">
    <source>
        <dbReference type="Proteomes" id="UP000803844"/>
    </source>
</evidence>
<evidence type="ECO:0000256" key="11">
    <source>
        <dbReference type="PROSITE-ProRule" id="PRU00560"/>
    </source>
</evidence>
<keyword evidence="3 11" id="KW-0378">Hydrolase</keyword>
<feature type="region of interest" description="Disordered" evidence="12">
    <location>
        <begin position="791"/>
        <end position="945"/>
    </location>
</feature>
<reference evidence="16" key="1">
    <citation type="journal article" date="2020" name="Phytopathology">
        <title>Genome sequence of the chestnut blight fungus Cryphonectria parasitica EP155: A fundamental resource for an archetypical invasive plant pathogen.</title>
        <authorList>
            <person name="Crouch J.A."/>
            <person name="Dawe A."/>
            <person name="Aerts A."/>
            <person name="Barry K."/>
            <person name="Churchill A.C.L."/>
            <person name="Grimwood J."/>
            <person name="Hillman B."/>
            <person name="Milgroom M.G."/>
            <person name="Pangilinan J."/>
            <person name="Smith M."/>
            <person name="Salamov A."/>
            <person name="Schmutz J."/>
            <person name="Yadav J."/>
            <person name="Grigoriev I.V."/>
            <person name="Nuss D."/>
        </authorList>
    </citation>
    <scope>NUCLEOTIDE SEQUENCE</scope>
    <source>
        <strain evidence="16">EP155</strain>
    </source>
</reference>
<evidence type="ECO:0000256" key="4">
    <source>
        <dbReference type="ARBA" id="ARBA00022806"/>
    </source>
</evidence>
<dbReference type="Gene3D" id="1.10.10.160">
    <property type="match status" value="1"/>
</dbReference>
<dbReference type="OrthoDB" id="1470711at2759"/>
<feature type="domain" description="UvrD-like helicase C-terminal" evidence="15">
    <location>
        <begin position="300"/>
        <end position="610"/>
    </location>
</feature>
<dbReference type="SUPFAM" id="SSF52540">
    <property type="entry name" value="P-loop containing nucleoside triphosphate hydrolases"/>
    <property type="match status" value="1"/>
</dbReference>
<evidence type="ECO:0000256" key="6">
    <source>
        <dbReference type="ARBA" id="ARBA00023125"/>
    </source>
</evidence>
<dbReference type="EC" id="5.6.2.4" evidence="9"/>
<keyword evidence="5 11" id="KW-0067">ATP-binding</keyword>
<evidence type="ECO:0000256" key="1">
    <source>
        <dbReference type="ARBA" id="ARBA00009922"/>
    </source>
</evidence>
<dbReference type="Proteomes" id="UP000803844">
    <property type="component" value="Unassembled WGS sequence"/>
</dbReference>
<proteinExistence type="inferred from homology"/>
<dbReference type="PROSITE" id="PS51198">
    <property type="entry name" value="UVRD_HELICASE_ATP_BIND"/>
    <property type="match status" value="1"/>
</dbReference>
<dbReference type="Pfam" id="PF00580">
    <property type="entry name" value="UvrD-helicase"/>
    <property type="match status" value="1"/>
</dbReference>
<dbReference type="GO" id="GO:0003677">
    <property type="term" value="F:DNA binding"/>
    <property type="evidence" value="ECO:0007669"/>
    <property type="project" value="UniProtKB-KW"/>
</dbReference>
<dbReference type="InterPro" id="IPR014017">
    <property type="entry name" value="DNA_helicase_UvrD-like_C"/>
</dbReference>
<comment type="catalytic activity">
    <reaction evidence="10">
        <text>ATP + H2O = ADP + phosphate + H(+)</text>
        <dbReference type="Rhea" id="RHEA:13065"/>
        <dbReference type="ChEBI" id="CHEBI:15377"/>
        <dbReference type="ChEBI" id="CHEBI:15378"/>
        <dbReference type="ChEBI" id="CHEBI:30616"/>
        <dbReference type="ChEBI" id="CHEBI:43474"/>
        <dbReference type="ChEBI" id="CHEBI:456216"/>
        <dbReference type="EC" id="5.6.2.4"/>
    </reaction>
</comment>
<dbReference type="Pfam" id="PF13361">
    <property type="entry name" value="UvrD_C"/>
    <property type="match status" value="1"/>
</dbReference>
<evidence type="ECO:0000256" key="13">
    <source>
        <dbReference type="SAM" id="Phobius"/>
    </source>
</evidence>
<evidence type="ECO:0000256" key="5">
    <source>
        <dbReference type="ARBA" id="ARBA00022840"/>
    </source>
</evidence>
<evidence type="ECO:0000256" key="9">
    <source>
        <dbReference type="ARBA" id="ARBA00034808"/>
    </source>
</evidence>
<feature type="transmembrane region" description="Helical" evidence="13">
    <location>
        <begin position="1112"/>
        <end position="1133"/>
    </location>
</feature>
<feature type="compositionally biased region" description="Polar residues" evidence="12">
    <location>
        <begin position="936"/>
        <end position="945"/>
    </location>
</feature>
<organism evidence="16 17">
    <name type="scientific">Cryphonectria parasitica (strain ATCC 38755 / EP155)</name>
    <dbReference type="NCBI Taxonomy" id="660469"/>
    <lineage>
        <taxon>Eukaryota</taxon>
        <taxon>Fungi</taxon>
        <taxon>Dikarya</taxon>
        <taxon>Ascomycota</taxon>
        <taxon>Pezizomycotina</taxon>
        <taxon>Sordariomycetes</taxon>
        <taxon>Sordariomycetidae</taxon>
        <taxon>Diaporthales</taxon>
        <taxon>Cryphonectriaceae</taxon>
        <taxon>Cryphonectria-Endothia species complex</taxon>
        <taxon>Cryphonectria</taxon>
    </lineage>
</organism>
<protein>
    <recommendedName>
        <fullName evidence="9">DNA 3'-5' helicase</fullName>
        <ecNumber evidence="9">5.6.2.4</ecNumber>
    </recommendedName>
</protein>
<comment type="similarity">
    <text evidence="1">Belongs to the helicase family. UvrD subfamily.</text>
</comment>
<dbReference type="InterPro" id="IPR027417">
    <property type="entry name" value="P-loop_NTPase"/>
</dbReference>
<dbReference type="Gene3D" id="1.10.486.10">
    <property type="entry name" value="PCRA, domain 4"/>
    <property type="match status" value="1"/>
</dbReference>
<dbReference type="EMBL" id="MU032351">
    <property type="protein sequence ID" value="KAF3762063.1"/>
    <property type="molecule type" value="Genomic_DNA"/>
</dbReference>
<dbReference type="Gene3D" id="3.40.50.300">
    <property type="entry name" value="P-loop containing nucleotide triphosphate hydrolases"/>
    <property type="match status" value="2"/>
</dbReference>
<feature type="compositionally biased region" description="Basic and acidic residues" evidence="12">
    <location>
        <begin position="847"/>
        <end position="864"/>
    </location>
</feature>
<accession>A0A9P5CKH0</accession>
<dbReference type="InterPro" id="IPR013986">
    <property type="entry name" value="DExx_box_DNA_helicase_dom_sf"/>
</dbReference>
<dbReference type="GO" id="GO:0005524">
    <property type="term" value="F:ATP binding"/>
    <property type="evidence" value="ECO:0007669"/>
    <property type="project" value="UniProtKB-UniRule"/>
</dbReference>
<evidence type="ECO:0000256" key="7">
    <source>
        <dbReference type="ARBA" id="ARBA00023235"/>
    </source>
</evidence>
<dbReference type="AlphaFoldDB" id="A0A9P5CKH0"/>
<dbReference type="InterPro" id="IPR000212">
    <property type="entry name" value="DNA_helicase_UvrD/REP"/>
</dbReference>
<dbReference type="PANTHER" id="PTHR11070:SF2">
    <property type="entry name" value="ATP-DEPENDENT DNA HELICASE SRS2"/>
    <property type="match status" value="1"/>
</dbReference>
<sequence>MAAVAAAASPSVQPGSSTVLDNLNDAQCRAVCSEASTVAIMAGPGSGKTHTLTSRVVWLVDALGYQPQNVVVATFTVKAAREMRERIGRALGHARGSKLVLGTFHSIARRYLAAYGRHIGLDQKFSIADDADSKAIITRVCKRLQLSIDPVQARAWISKRKAKGKEWKPTPLRRKRSGEAAEGSRAFETCYQAYQDHLERSNLLDYDDLLVRCVELLEKRPACVSNIEAVLIDEYQDTNGVQYDLMRLLAQTRNRITIVGDPDQSIYGWRSAEIANLRRLFDDFPKTDQISLEENYRSSQAILDTSLSVIQQDAKRYQKVLRPVHDKGTRPTLRRLKSSADEASWIVSEIRRTQMMSGRMIGPEDIAILLRSASLSRHLETSLGKAGIAYRMVGGFKFYERAEIKVLLDYLRVIHQPENNDALARIINVPKRGLGDATIKALLEEAERSSLSLWNLLTRHCRGDRAAKTSIKKTVEQRISGELIRLVLDIQKKARQPTDQCPYTLVDIIDDVLARLSFEKYLQDSYRDEYEQRWANVQEFRALGSDFIGDGNIDVEDDLPEIDGLHQTKDDDVLARFLANVSLASDAQNKGQDQASTPMVTISTIHAAKGLEWPVVFIPAAYNGSIPHMRSDDTDEERRLFCPLVSTSYGGQAEVELSTFLEPVAKLFGRIGPELECHRLEMIGRILGRQVPTQQLIYDGLPGGFSPSDDLYPEDPASQQYEMGINPLWDDLSSEAPRRKRPRLTGPTHESQGNEELVWVRNYSTTMEQQQPTFTMASQLGFVTSGSHQATLGSLDPAGGAAVNRGPRKSKAAPTGGQTTLLSFVKGRSVKGPQENPGLSHSGLQRMELESRVSRPKNAEEGRLNRPAIEPQLSSHRVRPGPISKPKPTAARLGAPGSKGRYVHFSSSPPRPTTPNNEAEAGDMTPQECREGPGSVGSQSTASRPAASLHNTTMNMQKTHVGVKRPPGLGLDVPTERIEFPPCVGGCLRSGLGGTCKHNGSLRVKILDSPDKRQELSGMHGQFETSLSSKDFKMATVQLVKSPMLRHILNKPNMLATLRATGVNTPIMTVRRSRSAFSTSKNTGPNNKFNVNDTEIPKFSLSGLGLSRRTRLWLAAGLVMLGCIESAAWINFWPKITGRDRQQPSEKS</sequence>
<keyword evidence="2 11" id="KW-0547">Nucleotide-binding</keyword>
<keyword evidence="4 11" id="KW-0347">Helicase</keyword>
<gene>
    <name evidence="16" type="primary">MUS-50</name>
    <name evidence="16" type="ORF">M406DRAFT_109383</name>
</gene>
<evidence type="ECO:0000256" key="12">
    <source>
        <dbReference type="SAM" id="MobiDB-lite"/>
    </source>
</evidence>
<dbReference type="GO" id="GO:0005634">
    <property type="term" value="C:nucleus"/>
    <property type="evidence" value="ECO:0007669"/>
    <property type="project" value="TreeGrafter"/>
</dbReference>
<dbReference type="GO" id="GO:0016787">
    <property type="term" value="F:hydrolase activity"/>
    <property type="evidence" value="ECO:0007669"/>
    <property type="project" value="UniProtKB-UniRule"/>
</dbReference>
<feature type="binding site" evidence="11">
    <location>
        <begin position="42"/>
        <end position="49"/>
    </location>
    <ligand>
        <name>ATP</name>
        <dbReference type="ChEBI" id="CHEBI:30616"/>
    </ligand>
</feature>
<evidence type="ECO:0000256" key="8">
    <source>
        <dbReference type="ARBA" id="ARBA00034617"/>
    </source>
</evidence>
<dbReference type="RefSeq" id="XP_040773042.1">
    <property type="nucleotide sequence ID" value="XM_040915352.1"/>
</dbReference>
<comment type="caution">
    <text evidence="16">The sequence shown here is derived from an EMBL/GenBank/DDBJ whole genome shotgun (WGS) entry which is preliminary data.</text>
</comment>
<feature type="region of interest" description="Disordered" evidence="12">
    <location>
        <begin position="729"/>
        <end position="756"/>
    </location>
</feature>
<dbReference type="GO" id="GO:0000725">
    <property type="term" value="P:recombinational repair"/>
    <property type="evidence" value="ECO:0007669"/>
    <property type="project" value="TreeGrafter"/>
</dbReference>
<keyword evidence="6" id="KW-0238">DNA-binding</keyword>
<name>A0A9P5CKH0_CRYP1</name>
<dbReference type="InterPro" id="IPR014016">
    <property type="entry name" value="UvrD-like_ATP-bd"/>
</dbReference>
<evidence type="ECO:0000313" key="16">
    <source>
        <dbReference type="EMBL" id="KAF3762063.1"/>
    </source>
</evidence>
<dbReference type="GO" id="GO:0043138">
    <property type="term" value="F:3'-5' DNA helicase activity"/>
    <property type="evidence" value="ECO:0007669"/>
    <property type="project" value="UniProtKB-EC"/>
</dbReference>
<evidence type="ECO:0000256" key="3">
    <source>
        <dbReference type="ARBA" id="ARBA00022801"/>
    </source>
</evidence>
<keyword evidence="13" id="KW-0812">Transmembrane</keyword>
<dbReference type="PROSITE" id="PS51217">
    <property type="entry name" value="UVRD_HELICASE_CTER"/>
    <property type="match status" value="1"/>
</dbReference>
<keyword evidence="7" id="KW-0413">Isomerase</keyword>
<evidence type="ECO:0000256" key="10">
    <source>
        <dbReference type="ARBA" id="ARBA00048988"/>
    </source>
</evidence>
<keyword evidence="13" id="KW-0472">Membrane</keyword>
<dbReference type="CDD" id="cd17932">
    <property type="entry name" value="DEXQc_UvrD"/>
    <property type="match status" value="1"/>
</dbReference>
<keyword evidence="13" id="KW-1133">Transmembrane helix</keyword>
<dbReference type="PANTHER" id="PTHR11070">
    <property type="entry name" value="UVRD / RECB / PCRA DNA HELICASE FAMILY MEMBER"/>
    <property type="match status" value="1"/>
</dbReference>
<evidence type="ECO:0000259" key="15">
    <source>
        <dbReference type="PROSITE" id="PS51217"/>
    </source>
</evidence>
<keyword evidence="17" id="KW-1185">Reference proteome</keyword>
<feature type="domain" description="UvrD-like helicase ATP-binding" evidence="14">
    <location>
        <begin position="21"/>
        <end position="299"/>
    </location>
</feature>